<dbReference type="InterPro" id="IPR052736">
    <property type="entry name" value="Stf3_sulfotransferase"/>
</dbReference>
<keyword evidence="1" id="KW-0808">Transferase</keyword>
<name>A0A3A4BWF1_9ACTN</name>
<keyword evidence="2" id="KW-1185">Reference proteome</keyword>
<reference evidence="1 2" key="1">
    <citation type="submission" date="2018-09" db="EMBL/GenBank/DDBJ databases">
        <title>YIM 75507 draft genome.</title>
        <authorList>
            <person name="Tang S."/>
            <person name="Feng Y."/>
        </authorList>
    </citation>
    <scope>NUCLEOTIDE SEQUENCE [LARGE SCALE GENOMIC DNA]</scope>
    <source>
        <strain evidence="1 2">YIM 75507</strain>
    </source>
</reference>
<dbReference type="RefSeq" id="WP_119924891.1">
    <property type="nucleotide sequence ID" value="NZ_QZEY01000001.1"/>
</dbReference>
<accession>A0A3A4BWF1</accession>
<dbReference type="PANTHER" id="PTHR36451">
    <property type="entry name" value="PAPS-DEPENDENT SULFOTRANSFERASE STF3"/>
    <property type="match status" value="1"/>
</dbReference>
<dbReference type="Gene3D" id="3.40.50.300">
    <property type="entry name" value="P-loop containing nucleotide triphosphate hydrolases"/>
    <property type="match status" value="1"/>
</dbReference>
<dbReference type="AlphaFoldDB" id="A0A3A4BWF1"/>
<dbReference type="OrthoDB" id="9777890at2"/>
<dbReference type="Proteomes" id="UP000265768">
    <property type="component" value="Unassembled WGS sequence"/>
</dbReference>
<dbReference type="SUPFAM" id="SSF52540">
    <property type="entry name" value="P-loop containing nucleoside triphosphate hydrolases"/>
    <property type="match status" value="1"/>
</dbReference>
<sequence length="410" mass="46186">MTAIRIDDLAAPRFTSDVARMRADLAPMAEAITLEPAALLRAAVEQSGLDRFGDEWFLEPLEVLCASLRTEARLGPMGVVTLWAQLVQALTNRLRVEEEIRRHPEILRVPVERPIVIAGLPRTGTTHLHNLMSADPALRHLPYWESIEPVPPDHERGADPDPRIARAAAVLAAAEGPLPHLRLMHEMWPEHAHEDIQLLALSCASFYFESFAPLPSYRRWLRTADQTPAYAHMRRTLQVLRWLRGGRRWVLKAPGHLEQLRPLMAVFPDAFVVVTHRDPAEIAASLCTMMTYSARLAQESVDAREAGHYWAGRMADLLNGCLADRDALPAGQSVDVRFEDFMADEMGTVRDIYARAGQPFTPGTEAALAAFRREHPRGKHGRVVYDLRDFGLDEAEISRSLSAYRRRFRV</sequence>
<comment type="caution">
    <text evidence="1">The sequence shown here is derived from an EMBL/GenBank/DDBJ whole genome shotgun (WGS) entry which is preliminary data.</text>
</comment>
<gene>
    <name evidence="1" type="ORF">D5H75_03885</name>
</gene>
<dbReference type="InterPro" id="IPR027417">
    <property type="entry name" value="P-loop_NTPase"/>
</dbReference>
<dbReference type="GO" id="GO:0016740">
    <property type="term" value="F:transferase activity"/>
    <property type="evidence" value="ECO:0007669"/>
    <property type="project" value="UniProtKB-KW"/>
</dbReference>
<organism evidence="1 2">
    <name type="scientific">Bailinhaonella thermotolerans</name>
    <dbReference type="NCBI Taxonomy" id="1070861"/>
    <lineage>
        <taxon>Bacteria</taxon>
        <taxon>Bacillati</taxon>
        <taxon>Actinomycetota</taxon>
        <taxon>Actinomycetes</taxon>
        <taxon>Streptosporangiales</taxon>
        <taxon>Streptosporangiaceae</taxon>
        <taxon>Bailinhaonella</taxon>
    </lineage>
</organism>
<proteinExistence type="predicted"/>
<evidence type="ECO:0000313" key="2">
    <source>
        <dbReference type="Proteomes" id="UP000265768"/>
    </source>
</evidence>
<dbReference type="Pfam" id="PF13469">
    <property type="entry name" value="Sulfotransfer_3"/>
    <property type="match status" value="1"/>
</dbReference>
<dbReference type="PANTHER" id="PTHR36451:SF1">
    <property type="entry name" value="OMEGA-HYDROXY-BETA-DIHYDROMENAQUINONE-9 SULFOTRANSFERASE STF3"/>
    <property type="match status" value="1"/>
</dbReference>
<dbReference type="EMBL" id="QZEY01000001">
    <property type="protein sequence ID" value="RJL35918.1"/>
    <property type="molecule type" value="Genomic_DNA"/>
</dbReference>
<protein>
    <submittedName>
        <fullName evidence="1">Sulfotransferase</fullName>
    </submittedName>
</protein>
<evidence type="ECO:0000313" key="1">
    <source>
        <dbReference type="EMBL" id="RJL35918.1"/>
    </source>
</evidence>